<sequence length="212" mass="23215">FKRQRLPGCQTSPININHKPIIQQYLFQQSHGLNMSYVDLNSIIDIRQSSASNILAPSSSKSVLEPIIGPSGDSGAVLSSDPDVDAQILISVAFQSAVKVFSIAFKADTNSPQNASGPAKVHVFVDRPSLDFSEASSTTPVQTLNLSEQQLSGNPIPLRFVKFQNVHSIQLFVEDNHDQEDVTFINRIVFQGAPLQGMNMGDFKDQNADHDH</sequence>
<dbReference type="Gene3D" id="2.60.120.470">
    <property type="entry name" value="PITH domain"/>
    <property type="match status" value="1"/>
</dbReference>
<accession>A0A0H5R733</accession>
<dbReference type="PROSITE" id="PS51532">
    <property type="entry name" value="PITH"/>
    <property type="match status" value="1"/>
</dbReference>
<feature type="domain" description="PITH" evidence="2">
    <location>
        <begin position="29"/>
        <end position="210"/>
    </location>
</feature>
<dbReference type="InterPro" id="IPR008979">
    <property type="entry name" value="Galactose-bd-like_sf"/>
</dbReference>
<protein>
    <recommendedName>
        <fullName evidence="2">PITH domain-containing protein</fullName>
    </recommendedName>
</protein>
<name>A0A0H5R733_9EUKA</name>
<reference evidence="3" key="1">
    <citation type="submission" date="2015-04" db="EMBL/GenBank/DDBJ databases">
        <title>The genome sequence of the plant pathogenic Rhizarian Plasmodiophora brassicae reveals insights in its biotrophic life cycle and the origin of chitin synthesis.</title>
        <authorList>
            <person name="Schwelm A."/>
            <person name="Fogelqvist J."/>
            <person name="Knaust A."/>
            <person name="Julke S."/>
            <person name="Lilja T."/>
            <person name="Dhandapani V."/>
            <person name="Bonilla-Rosso G."/>
            <person name="Karlsson M."/>
            <person name="Shevchenko A."/>
            <person name="Choi S.R."/>
            <person name="Kim H.G."/>
            <person name="Park J.Y."/>
            <person name="Lim Y.P."/>
            <person name="Ludwig-Muller J."/>
            <person name="Dixelius C."/>
        </authorList>
    </citation>
    <scope>NUCLEOTIDE SEQUENCE</scope>
    <source>
        <tissue evidence="3">Potato root galls</tissue>
    </source>
</reference>
<dbReference type="AlphaFoldDB" id="A0A0H5R733"/>
<dbReference type="InterPro" id="IPR037047">
    <property type="entry name" value="PITH_dom_sf"/>
</dbReference>
<proteinExistence type="predicted"/>
<evidence type="ECO:0000259" key="2">
    <source>
        <dbReference type="PROSITE" id="PS51532"/>
    </source>
</evidence>
<feature type="non-terminal residue" evidence="3">
    <location>
        <position position="1"/>
    </location>
</feature>
<dbReference type="SUPFAM" id="SSF49785">
    <property type="entry name" value="Galactose-binding domain-like"/>
    <property type="match status" value="1"/>
</dbReference>
<evidence type="ECO:0000256" key="1">
    <source>
        <dbReference type="ARBA" id="ARBA00023157"/>
    </source>
</evidence>
<dbReference type="InterPro" id="IPR010400">
    <property type="entry name" value="PITH_dom"/>
</dbReference>
<dbReference type="EMBL" id="HACM01009498">
    <property type="protein sequence ID" value="CRZ09940.1"/>
    <property type="molecule type" value="Transcribed_RNA"/>
</dbReference>
<organism evidence="3">
    <name type="scientific">Spongospora subterranea</name>
    <dbReference type="NCBI Taxonomy" id="70186"/>
    <lineage>
        <taxon>Eukaryota</taxon>
        <taxon>Sar</taxon>
        <taxon>Rhizaria</taxon>
        <taxon>Endomyxa</taxon>
        <taxon>Phytomyxea</taxon>
        <taxon>Plasmodiophorida</taxon>
        <taxon>Plasmodiophoridae</taxon>
        <taxon>Spongospora</taxon>
    </lineage>
</organism>
<dbReference type="GO" id="GO:0005737">
    <property type="term" value="C:cytoplasm"/>
    <property type="evidence" value="ECO:0007669"/>
    <property type="project" value="UniProtKB-ARBA"/>
</dbReference>
<keyword evidence="1" id="KW-1015">Disulfide bond</keyword>
<evidence type="ECO:0000313" key="3">
    <source>
        <dbReference type="EMBL" id="CRZ09940.1"/>
    </source>
</evidence>
<dbReference type="PANTHER" id="PTHR46115">
    <property type="entry name" value="THIOREDOXIN-LIKE PROTEIN 1"/>
    <property type="match status" value="1"/>
</dbReference>
<dbReference type="Pfam" id="PF06201">
    <property type="entry name" value="PITH"/>
    <property type="match status" value="1"/>
</dbReference>